<name>A0A9W6UK80_9ACTN</name>
<dbReference type="Proteomes" id="UP001165092">
    <property type="component" value="Unassembled WGS sequence"/>
</dbReference>
<dbReference type="EMBL" id="BSQG01000008">
    <property type="protein sequence ID" value="GLU49654.1"/>
    <property type="molecule type" value="Genomic_DNA"/>
</dbReference>
<accession>A0A9W6UK80</accession>
<sequence>MRALSGHAMPAPLAVEALTAEGWDAADLDADLREQLRGEEKALVALAADCLAGHRFTPEYLQGLARALGGEDNVPPVEMLGGCLAEAASVCTHPVVRAAVVYLCCAGALAQQASSGAIVPEQATAEFAARGQEGRIALPWALASMALMRANHPPLIADHRTAAAFRGALVGAADQDRLVRLTGLFADLEIAALRGELSWAAERPAPETGGTALARAVYRRLLTHLRQRASSLSLVLRELDPAARVGVDSGDLGGDEPYRERMDSAAERALFARGGSSWWVCLNAETEGTTLRLLLTVQDVGGPATGVLAVTADARLESLNESQDVLDLASTDCVTLLSTDSADERWPAVADLTDEVVSRAVSHLTSVMA</sequence>
<proteinExistence type="predicted"/>
<gene>
    <name evidence="1" type="ORF">Nans01_40050</name>
</gene>
<organism evidence="1 2">
    <name type="scientific">Nocardiopsis ansamitocini</name>
    <dbReference type="NCBI Taxonomy" id="1670832"/>
    <lineage>
        <taxon>Bacteria</taxon>
        <taxon>Bacillati</taxon>
        <taxon>Actinomycetota</taxon>
        <taxon>Actinomycetes</taxon>
        <taxon>Streptosporangiales</taxon>
        <taxon>Nocardiopsidaceae</taxon>
        <taxon>Nocardiopsis</taxon>
    </lineage>
</organism>
<keyword evidence="2" id="KW-1185">Reference proteome</keyword>
<dbReference type="AlphaFoldDB" id="A0A9W6UK80"/>
<evidence type="ECO:0000313" key="1">
    <source>
        <dbReference type="EMBL" id="GLU49654.1"/>
    </source>
</evidence>
<protein>
    <submittedName>
        <fullName evidence="1">Uncharacterized protein</fullName>
    </submittedName>
</protein>
<comment type="caution">
    <text evidence="1">The sequence shown here is derived from an EMBL/GenBank/DDBJ whole genome shotgun (WGS) entry which is preliminary data.</text>
</comment>
<reference evidence="1" key="1">
    <citation type="submission" date="2023-02" db="EMBL/GenBank/DDBJ databases">
        <title>Nocardiopsis ansamitocini NBRC 112285.</title>
        <authorList>
            <person name="Ichikawa N."/>
            <person name="Sato H."/>
            <person name="Tonouchi N."/>
        </authorList>
    </citation>
    <scope>NUCLEOTIDE SEQUENCE</scope>
    <source>
        <strain evidence="1">NBRC 112285</strain>
    </source>
</reference>
<evidence type="ECO:0000313" key="2">
    <source>
        <dbReference type="Proteomes" id="UP001165092"/>
    </source>
</evidence>